<sequence length="352" mass="39934">MQYWIPKSLVLGIAVSLSGCSIFTNDAHHERNYRANAPVKAPEGLSQPYRDPEFAMPVGQYEVAPEPVSYRAPQQILTVAHGSWVEQGEEAARIFFDKNDGIEDLPAFIWSSVDGVLAMHGAGLEVDNKPEGFVTTTWYSLIQPKDGWFWEESEEPAKQRFKFTVEQKEHQRTASISSELVDYQGSKALTPLLKRHLEVRALNEVIIEFDYQYRLLQVEMRKRQGVLALELGFDKNGNAALLTEKGQEAVLDRFSNFLERSNFTVVRVDREEQEVLVRYEAPENSVWDSIWGDEAVALPIEDGDYTINIAQAQDTRTSITWKDSKGDVLDANTMNNLHQALITLLRQKGLTI</sequence>
<dbReference type="Gene3D" id="3.30.530.50">
    <property type="match status" value="1"/>
</dbReference>
<accession>A0A2A5JQU7</accession>
<dbReference type="PROSITE" id="PS51257">
    <property type="entry name" value="PROKAR_LIPOPROTEIN"/>
    <property type="match status" value="1"/>
</dbReference>
<dbReference type="AlphaFoldDB" id="A0A2A5JQU7"/>
<evidence type="ECO:0000313" key="1">
    <source>
        <dbReference type="EMBL" id="PCK31798.1"/>
    </source>
</evidence>
<dbReference type="Proteomes" id="UP000228621">
    <property type="component" value="Unassembled WGS sequence"/>
</dbReference>
<proteinExistence type="predicted"/>
<dbReference type="RefSeq" id="WP_099642024.1">
    <property type="nucleotide sequence ID" value="NZ_JAQPZX010000044.1"/>
</dbReference>
<reference evidence="2" key="1">
    <citation type="journal article" date="2019" name="Genome Announc.">
        <title>Draft Genome Sequence of Pseudoalteromonas piscicida Strain 36Y ROTHPW, an Hypersaline Seawater Isolate from the South Coast of Sonora, Mexico.</title>
        <authorList>
            <person name="Sanchez-Diaz R."/>
            <person name="Molina-Garza Z.J."/>
            <person name="Cruz-Suarez L.E."/>
            <person name="Selvin J."/>
            <person name="Kiran G.S."/>
            <person name="Ibarra-Gamez J.C."/>
            <person name="Gomez-Gil B."/>
            <person name="Galaviz-Silva L."/>
        </authorList>
    </citation>
    <scope>NUCLEOTIDE SEQUENCE [LARGE SCALE GENOMIC DNA]</scope>
    <source>
        <strain evidence="2">36Y_RITHPW</strain>
    </source>
</reference>
<gene>
    <name evidence="1" type="ORF">CEX98_10475</name>
</gene>
<dbReference type="EMBL" id="NKHF01000044">
    <property type="protein sequence ID" value="PCK31798.1"/>
    <property type="molecule type" value="Genomic_DNA"/>
</dbReference>
<dbReference type="InterPro" id="IPR010653">
    <property type="entry name" value="NlpB/DapX"/>
</dbReference>
<keyword evidence="2" id="KW-1185">Reference proteome</keyword>
<comment type="caution">
    <text evidence="1">The sequence shown here is derived from an EMBL/GenBank/DDBJ whole genome shotgun (WGS) entry which is preliminary data.</text>
</comment>
<organism evidence="1 2">
    <name type="scientific">Pseudoalteromonas piscicida</name>
    <dbReference type="NCBI Taxonomy" id="43662"/>
    <lineage>
        <taxon>Bacteria</taxon>
        <taxon>Pseudomonadati</taxon>
        <taxon>Pseudomonadota</taxon>
        <taxon>Gammaproteobacteria</taxon>
        <taxon>Alteromonadales</taxon>
        <taxon>Pseudoalteromonadaceae</taxon>
        <taxon>Pseudoalteromonas</taxon>
    </lineage>
</organism>
<dbReference type="Pfam" id="PF06804">
    <property type="entry name" value="Lipoprotein_18"/>
    <property type="match status" value="1"/>
</dbReference>
<dbReference type="InterPro" id="IPR042268">
    <property type="entry name" value="BamC_C"/>
</dbReference>
<evidence type="ECO:0000313" key="2">
    <source>
        <dbReference type="Proteomes" id="UP000228621"/>
    </source>
</evidence>
<protein>
    <submittedName>
        <fullName evidence="1">Outer membrane assembly protein BamC</fullName>
    </submittedName>
</protein>
<dbReference type="Gene3D" id="3.30.310.170">
    <property type="entry name" value="Outer membrane protein assembly factor BamC"/>
    <property type="match status" value="1"/>
</dbReference>
<name>A0A2A5JQU7_PSEO7</name>
<dbReference type="OrthoDB" id="5598420at2"/>